<evidence type="ECO:0000256" key="1">
    <source>
        <dbReference type="SAM" id="MobiDB-lite"/>
    </source>
</evidence>
<gene>
    <name evidence="3" type="ORF">HD600_002144</name>
</gene>
<feature type="domain" description="Glycosyltransferase 2-like" evidence="2">
    <location>
        <begin position="36"/>
        <end position="145"/>
    </location>
</feature>
<dbReference type="CDD" id="cd00761">
    <property type="entry name" value="Glyco_tranf_GTA_type"/>
    <property type="match status" value="1"/>
</dbReference>
<dbReference type="RefSeq" id="WP_338402218.1">
    <property type="nucleotide sequence ID" value="NZ_BAAAPG010000001.1"/>
</dbReference>
<dbReference type="EMBL" id="JACHMU010000001">
    <property type="protein sequence ID" value="MBB5743647.1"/>
    <property type="molecule type" value="Genomic_DNA"/>
</dbReference>
<evidence type="ECO:0000313" key="3">
    <source>
        <dbReference type="EMBL" id="MBB5743647.1"/>
    </source>
</evidence>
<keyword evidence="4" id="KW-1185">Reference proteome</keyword>
<protein>
    <submittedName>
        <fullName evidence="3">Glycosyltransferase involved in cell wall biosynthesis</fullName>
    </submittedName>
</protein>
<dbReference type="InterPro" id="IPR050834">
    <property type="entry name" value="Glycosyltransf_2"/>
</dbReference>
<dbReference type="Proteomes" id="UP000517712">
    <property type="component" value="Unassembled WGS sequence"/>
</dbReference>
<dbReference type="SUPFAM" id="SSF53448">
    <property type="entry name" value="Nucleotide-diphospho-sugar transferases"/>
    <property type="match status" value="1"/>
</dbReference>
<evidence type="ECO:0000259" key="2">
    <source>
        <dbReference type="Pfam" id="PF00535"/>
    </source>
</evidence>
<sequence>MTDSASPGHRVRPRQPRRSGDDSVPQAPGPRLTAAIVIPVKDDARLLERCLFALRSQTVAADEIIVVDNNSSDDSAEVAAAFGARVIPCAQPGIPAAAATGYDAAQADLILRLDADCIPPATWVEEVFAAFRTQPEISAFTGNARFIDGPVGCRRWAAGLYLGAYATLTSPALGHRPLFGSNLAMRRDAWTAVRAHVHYDDSELHDDLDLAYHLGREHRLGTLLGEPMGISMRPFSDLRSFRRRVRRGFRTVVIHWPDDFPPRRWRHLRSRAEGRILTTTGGSA</sequence>
<name>A0A7W9CDJ4_9MICO</name>
<proteinExistence type="predicted"/>
<dbReference type="PANTHER" id="PTHR43685:SF2">
    <property type="entry name" value="GLYCOSYLTRANSFERASE 2-LIKE DOMAIN-CONTAINING PROTEIN"/>
    <property type="match status" value="1"/>
</dbReference>
<dbReference type="GO" id="GO:0016740">
    <property type="term" value="F:transferase activity"/>
    <property type="evidence" value="ECO:0007669"/>
    <property type="project" value="UniProtKB-KW"/>
</dbReference>
<comment type="caution">
    <text evidence="3">The sequence shown here is derived from an EMBL/GenBank/DDBJ whole genome shotgun (WGS) entry which is preliminary data.</text>
</comment>
<keyword evidence="3" id="KW-0808">Transferase</keyword>
<dbReference type="PANTHER" id="PTHR43685">
    <property type="entry name" value="GLYCOSYLTRANSFERASE"/>
    <property type="match status" value="1"/>
</dbReference>
<dbReference type="InterPro" id="IPR001173">
    <property type="entry name" value="Glyco_trans_2-like"/>
</dbReference>
<feature type="region of interest" description="Disordered" evidence="1">
    <location>
        <begin position="1"/>
        <end position="29"/>
    </location>
</feature>
<dbReference type="AlphaFoldDB" id="A0A7W9CDJ4"/>
<evidence type="ECO:0000313" key="4">
    <source>
        <dbReference type="Proteomes" id="UP000517712"/>
    </source>
</evidence>
<dbReference type="InterPro" id="IPR029044">
    <property type="entry name" value="Nucleotide-diphossugar_trans"/>
</dbReference>
<dbReference type="Gene3D" id="3.90.550.10">
    <property type="entry name" value="Spore Coat Polysaccharide Biosynthesis Protein SpsA, Chain A"/>
    <property type="match status" value="1"/>
</dbReference>
<organism evidence="3 4">
    <name type="scientific">Microbacterium ginsengiterrae</name>
    <dbReference type="NCBI Taxonomy" id="546115"/>
    <lineage>
        <taxon>Bacteria</taxon>
        <taxon>Bacillati</taxon>
        <taxon>Actinomycetota</taxon>
        <taxon>Actinomycetes</taxon>
        <taxon>Micrococcales</taxon>
        <taxon>Microbacteriaceae</taxon>
        <taxon>Microbacterium</taxon>
    </lineage>
</organism>
<dbReference type="Pfam" id="PF00535">
    <property type="entry name" value="Glycos_transf_2"/>
    <property type="match status" value="1"/>
</dbReference>
<accession>A0A7W9CDJ4</accession>
<reference evidence="3 4" key="1">
    <citation type="submission" date="2020-08" db="EMBL/GenBank/DDBJ databases">
        <title>Sequencing the genomes of 1000 actinobacteria strains.</title>
        <authorList>
            <person name="Klenk H.-P."/>
        </authorList>
    </citation>
    <scope>NUCLEOTIDE SEQUENCE [LARGE SCALE GENOMIC DNA]</scope>
    <source>
        <strain evidence="3 4">DSM 24823</strain>
    </source>
</reference>